<organism evidence="1 2">
    <name type="scientific">Malus domestica</name>
    <name type="common">Apple</name>
    <name type="synonym">Pyrus malus</name>
    <dbReference type="NCBI Taxonomy" id="3750"/>
    <lineage>
        <taxon>Eukaryota</taxon>
        <taxon>Viridiplantae</taxon>
        <taxon>Streptophyta</taxon>
        <taxon>Embryophyta</taxon>
        <taxon>Tracheophyta</taxon>
        <taxon>Spermatophyta</taxon>
        <taxon>Magnoliopsida</taxon>
        <taxon>eudicotyledons</taxon>
        <taxon>Gunneridae</taxon>
        <taxon>Pentapetalae</taxon>
        <taxon>rosids</taxon>
        <taxon>fabids</taxon>
        <taxon>Rosales</taxon>
        <taxon>Rosaceae</taxon>
        <taxon>Amygdaloideae</taxon>
        <taxon>Maleae</taxon>
        <taxon>Malus</taxon>
    </lineage>
</organism>
<keyword evidence="2" id="KW-1185">Reference proteome</keyword>
<protein>
    <submittedName>
        <fullName evidence="1">Uncharacterized protein</fullName>
    </submittedName>
</protein>
<reference evidence="1 2" key="1">
    <citation type="submission" date="2018-10" db="EMBL/GenBank/DDBJ databases">
        <title>A high-quality apple genome assembly.</title>
        <authorList>
            <person name="Hu J."/>
        </authorList>
    </citation>
    <scope>NUCLEOTIDE SEQUENCE [LARGE SCALE GENOMIC DNA]</scope>
    <source>
        <strain evidence="2">cv. HFTH1</strain>
        <tissue evidence="1">Young leaf</tissue>
    </source>
</reference>
<evidence type="ECO:0000313" key="2">
    <source>
        <dbReference type="Proteomes" id="UP000290289"/>
    </source>
</evidence>
<comment type="caution">
    <text evidence="1">The sequence shown here is derived from an EMBL/GenBank/DDBJ whole genome shotgun (WGS) entry which is preliminary data.</text>
</comment>
<evidence type="ECO:0000313" key="1">
    <source>
        <dbReference type="EMBL" id="RXI06092.1"/>
    </source>
</evidence>
<dbReference type="AlphaFoldDB" id="A0A498KKE4"/>
<gene>
    <name evidence="1" type="ORF">DVH24_018134</name>
</gene>
<dbReference type="Proteomes" id="UP000290289">
    <property type="component" value="Chromosome 2"/>
</dbReference>
<dbReference type="EMBL" id="RDQH01000328">
    <property type="protein sequence ID" value="RXI06092.1"/>
    <property type="molecule type" value="Genomic_DNA"/>
</dbReference>
<name>A0A498KKE4_MALDO</name>
<proteinExistence type="predicted"/>
<accession>A0A498KKE4</accession>
<sequence length="61" mass="7026">MQSLYSESSSPTNSVCHITSYAVILDNDTIEQRGPRPLLRRALQRHCSRLFLLYVCNSPRM</sequence>